<feature type="compositionally biased region" description="Basic and acidic residues" evidence="1">
    <location>
        <begin position="20"/>
        <end position="30"/>
    </location>
</feature>
<evidence type="ECO:0000256" key="1">
    <source>
        <dbReference type="SAM" id="MobiDB-lite"/>
    </source>
</evidence>
<dbReference type="OrthoDB" id="10472573at2759"/>
<organism evidence="2 3">
    <name type="scientific">Athelia psychrophila</name>
    <dbReference type="NCBI Taxonomy" id="1759441"/>
    <lineage>
        <taxon>Eukaryota</taxon>
        <taxon>Fungi</taxon>
        <taxon>Dikarya</taxon>
        <taxon>Basidiomycota</taxon>
        <taxon>Agaricomycotina</taxon>
        <taxon>Agaricomycetes</taxon>
        <taxon>Agaricomycetidae</taxon>
        <taxon>Atheliales</taxon>
        <taxon>Atheliaceae</taxon>
        <taxon>Athelia</taxon>
    </lineage>
</organism>
<proteinExistence type="predicted"/>
<feature type="compositionally biased region" description="Polar residues" evidence="1">
    <location>
        <begin position="94"/>
        <end position="107"/>
    </location>
</feature>
<feature type="compositionally biased region" description="Low complexity" evidence="1">
    <location>
        <begin position="71"/>
        <end position="89"/>
    </location>
</feature>
<feature type="compositionally biased region" description="Basic and acidic residues" evidence="1">
    <location>
        <begin position="42"/>
        <end position="52"/>
    </location>
</feature>
<feature type="region of interest" description="Disordered" evidence="1">
    <location>
        <begin position="20"/>
        <end position="57"/>
    </location>
</feature>
<name>A0A166V7A7_9AGAM</name>
<gene>
    <name evidence="2" type="ORF">FIBSPDRAFT_518044</name>
</gene>
<accession>A0A166V7A7</accession>
<dbReference type="Proteomes" id="UP000076532">
    <property type="component" value="Unassembled WGS sequence"/>
</dbReference>
<dbReference type="AlphaFoldDB" id="A0A166V7A7"/>
<evidence type="ECO:0000313" key="3">
    <source>
        <dbReference type="Proteomes" id="UP000076532"/>
    </source>
</evidence>
<evidence type="ECO:0000313" key="2">
    <source>
        <dbReference type="EMBL" id="KZP32412.1"/>
    </source>
</evidence>
<sequence length="257" mass="27828">MPLPSPIKFQSKWIHRRLWAREDQSGDSRRNSLLGTVVPRSWSKDRAGRNTSEKSTVNRFAAVEQPALARSSSISPSIASSMGSSRAAAKPTKSALSSRASISTKASRITRAGSGSAPSVKFADAPTYYHDYEYQYHAHGHPPISEYDAEFHSPLPSPAASPTVPCANPSPRHSVITAPATCGNKVRKALKRLLPTTPRHSTTRSSTISISGPYPLWKDNDGASIRSGRSIPSSVQSAPASRSKVNTFWGRMMARTM</sequence>
<dbReference type="EMBL" id="KV417486">
    <property type="protein sequence ID" value="KZP32412.1"/>
    <property type="molecule type" value="Genomic_DNA"/>
</dbReference>
<keyword evidence="3" id="KW-1185">Reference proteome</keyword>
<feature type="region of interest" description="Disordered" evidence="1">
    <location>
        <begin position="71"/>
        <end position="117"/>
    </location>
</feature>
<protein>
    <submittedName>
        <fullName evidence="2">Uncharacterized protein</fullName>
    </submittedName>
</protein>
<reference evidence="2 3" key="1">
    <citation type="journal article" date="2016" name="Mol. Biol. Evol.">
        <title>Comparative Genomics of Early-Diverging Mushroom-Forming Fungi Provides Insights into the Origins of Lignocellulose Decay Capabilities.</title>
        <authorList>
            <person name="Nagy L.G."/>
            <person name="Riley R."/>
            <person name="Tritt A."/>
            <person name="Adam C."/>
            <person name="Daum C."/>
            <person name="Floudas D."/>
            <person name="Sun H."/>
            <person name="Yadav J.S."/>
            <person name="Pangilinan J."/>
            <person name="Larsson K.H."/>
            <person name="Matsuura K."/>
            <person name="Barry K."/>
            <person name="Labutti K."/>
            <person name="Kuo R."/>
            <person name="Ohm R.A."/>
            <person name="Bhattacharya S.S."/>
            <person name="Shirouzu T."/>
            <person name="Yoshinaga Y."/>
            <person name="Martin F.M."/>
            <person name="Grigoriev I.V."/>
            <person name="Hibbett D.S."/>
        </authorList>
    </citation>
    <scope>NUCLEOTIDE SEQUENCE [LARGE SCALE GENOMIC DNA]</scope>
    <source>
        <strain evidence="2 3">CBS 109695</strain>
    </source>
</reference>